<dbReference type="NCBIfam" id="TIGR01730">
    <property type="entry name" value="RND_mfp"/>
    <property type="match status" value="1"/>
</dbReference>
<evidence type="ECO:0000259" key="2">
    <source>
        <dbReference type="Pfam" id="PF25967"/>
    </source>
</evidence>
<dbReference type="SUPFAM" id="SSF111369">
    <property type="entry name" value="HlyD-like secretion proteins"/>
    <property type="match status" value="1"/>
</dbReference>
<protein>
    <submittedName>
        <fullName evidence="3">Efflux RND transporter periplasmic adaptor subunit</fullName>
    </submittedName>
</protein>
<dbReference type="Pfam" id="PF25967">
    <property type="entry name" value="RND-MFP_C"/>
    <property type="match status" value="1"/>
</dbReference>
<dbReference type="Proteomes" id="UP000886785">
    <property type="component" value="Unassembled WGS sequence"/>
</dbReference>
<dbReference type="Gene3D" id="2.40.50.100">
    <property type="match status" value="1"/>
</dbReference>
<evidence type="ECO:0000313" key="4">
    <source>
        <dbReference type="Proteomes" id="UP000886785"/>
    </source>
</evidence>
<name>A0A9D1J0T4_9FIRM</name>
<proteinExistence type="inferred from homology"/>
<gene>
    <name evidence="3" type="ORF">IAA54_01570</name>
</gene>
<comment type="similarity">
    <text evidence="1">Belongs to the membrane fusion protein (MFP) (TC 8.A.1) family.</text>
</comment>
<reference evidence="3" key="1">
    <citation type="submission" date="2020-10" db="EMBL/GenBank/DDBJ databases">
        <authorList>
            <person name="Gilroy R."/>
        </authorList>
    </citation>
    <scope>NUCLEOTIDE SEQUENCE</scope>
    <source>
        <strain evidence="3">ChiSjej1B19-7085</strain>
    </source>
</reference>
<accession>A0A9D1J0T4</accession>
<dbReference type="PANTHER" id="PTHR30469">
    <property type="entry name" value="MULTIDRUG RESISTANCE PROTEIN MDTA"/>
    <property type="match status" value="1"/>
</dbReference>
<evidence type="ECO:0000313" key="3">
    <source>
        <dbReference type="EMBL" id="HIR56334.1"/>
    </source>
</evidence>
<evidence type="ECO:0000256" key="1">
    <source>
        <dbReference type="ARBA" id="ARBA00009477"/>
    </source>
</evidence>
<dbReference type="GO" id="GO:0015562">
    <property type="term" value="F:efflux transmembrane transporter activity"/>
    <property type="evidence" value="ECO:0007669"/>
    <property type="project" value="TreeGrafter"/>
</dbReference>
<dbReference type="InterPro" id="IPR006143">
    <property type="entry name" value="RND_pump_MFP"/>
</dbReference>
<dbReference type="AlphaFoldDB" id="A0A9D1J0T4"/>
<feature type="domain" description="Multidrug resistance protein MdtA-like C-terminal permuted SH3" evidence="2">
    <location>
        <begin position="254"/>
        <end position="313"/>
    </location>
</feature>
<organism evidence="3 4">
    <name type="scientific">Candidatus Gallacutalibacter pullicola</name>
    <dbReference type="NCBI Taxonomy" id="2840830"/>
    <lineage>
        <taxon>Bacteria</taxon>
        <taxon>Bacillati</taxon>
        <taxon>Bacillota</taxon>
        <taxon>Clostridia</taxon>
        <taxon>Eubacteriales</taxon>
        <taxon>Candidatus Gallacutalibacter</taxon>
    </lineage>
</organism>
<dbReference type="GO" id="GO:1990281">
    <property type="term" value="C:efflux pump complex"/>
    <property type="evidence" value="ECO:0007669"/>
    <property type="project" value="TreeGrafter"/>
</dbReference>
<comment type="caution">
    <text evidence="3">The sequence shown here is derived from an EMBL/GenBank/DDBJ whole genome shotgun (WGS) entry which is preliminary data.</text>
</comment>
<sequence length="333" mass="35819">MKKYLLLLAVTAAAIGGITALGGFAKGLTVPVSAVELIPISAENSVICSGKVERTETKNIYAPSAAVAREIYVEPGDYVEKGDTIMVVSPVTDQEKGSTSSWNIPEQYRDAFQDYAASEASQALESQEKQENTEITAPFSGEITSVLIQDQGYANPENPIAVIADTTGLQVRLSVSESRISEIKEGQRAEISGVGFDSVYYGTVSEISGEAKQTTSISGQETVVEVIVQVDGEAPDMKPGFTARTKIITSEEENVLIVPYEAVQADEDGNEFVYRISEDGRAVYTPVKTGREFEEGFEILEGLQSYDTIVEDGEDIRNGTRVMIAEAKAVGAQ</sequence>
<dbReference type="Gene3D" id="2.40.420.20">
    <property type="match status" value="1"/>
</dbReference>
<dbReference type="Gene3D" id="2.40.30.170">
    <property type="match status" value="1"/>
</dbReference>
<dbReference type="InterPro" id="IPR058627">
    <property type="entry name" value="MdtA-like_C"/>
</dbReference>
<reference evidence="3" key="2">
    <citation type="journal article" date="2021" name="PeerJ">
        <title>Extensive microbial diversity within the chicken gut microbiome revealed by metagenomics and culture.</title>
        <authorList>
            <person name="Gilroy R."/>
            <person name="Ravi A."/>
            <person name="Getino M."/>
            <person name="Pursley I."/>
            <person name="Horton D.L."/>
            <person name="Alikhan N.F."/>
            <person name="Baker D."/>
            <person name="Gharbi K."/>
            <person name="Hall N."/>
            <person name="Watson M."/>
            <person name="Adriaenssens E.M."/>
            <person name="Foster-Nyarko E."/>
            <person name="Jarju S."/>
            <person name="Secka A."/>
            <person name="Antonio M."/>
            <person name="Oren A."/>
            <person name="Chaudhuri R.R."/>
            <person name="La Ragione R."/>
            <person name="Hildebrand F."/>
            <person name="Pallen M.J."/>
        </authorList>
    </citation>
    <scope>NUCLEOTIDE SEQUENCE</scope>
    <source>
        <strain evidence="3">ChiSjej1B19-7085</strain>
    </source>
</reference>
<dbReference type="EMBL" id="DVHF01000020">
    <property type="protein sequence ID" value="HIR56334.1"/>
    <property type="molecule type" value="Genomic_DNA"/>
</dbReference>